<dbReference type="SUPFAM" id="SSF56349">
    <property type="entry name" value="DNA breaking-rejoining enzymes"/>
    <property type="match status" value="1"/>
</dbReference>
<dbReference type="Gene3D" id="1.10.150.130">
    <property type="match status" value="1"/>
</dbReference>
<dbReference type="CDD" id="cd00798">
    <property type="entry name" value="INT_XerDC_C"/>
    <property type="match status" value="1"/>
</dbReference>
<keyword evidence="1" id="KW-0229">DNA integration</keyword>
<dbReference type="InterPro" id="IPR002104">
    <property type="entry name" value="Integrase_catalytic"/>
</dbReference>
<dbReference type="GO" id="GO:0015074">
    <property type="term" value="P:DNA integration"/>
    <property type="evidence" value="ECO:0007669"/>
    <property type="project" value="UniProtKB-KW"/>
</dbReference>
<dbReference type="InterPro" id="IPR004107">
    <property type="entry name" value="Integrase_SAM-like_N"/>
</dbReference>
<dbReference type="AlphaFoldDB" id="A0A380LK29"/>
<evidence type="ECO:0000256" key="1">
    <source>
        <dbReference type="ARBA" id="ARBA00022908"/>
    </source>
</evidence>
<dbReference type="EMBL" id="UHFX01000003">
    <property type="protein sequence ID" value="SUO03691.1"/>
    <property type="molecule type" value="Genomic_DNA"/>
</dbReference>
<dbReference type="GeneID" id="77461543"/>
<evidence type="ECO:0000256" key="4">
    <source>
        <dbReference type="PROSITE-ProRule" id="PRU01248"/>
    </source>
</evidence>
<sequence length="301" mass="34976">MNIKEAYDDYIMQLKVIENKFLNTIESYQRNLNVYLKYLKDHGITDMEQIHVQIVENFLMMYMDTHSAASGNQMLSCIKGFHAYTVLNHPTIKDPAVSIRGFQQSKHLPVYCTKQDLETLFASFDQSDKGIYEKTILEVLYGCGLRVSELCTLTTNQIHYDQKILRIHGKGDKERIVPMADVCINQMKLYQDLVRRQWLTNRTALFFINAKGKACSRQYVHTLIKRKVRECGLDPRISAHSLRHSFATHLLEGESDLRIVQELLGHSDIQTTQIYTHIQNQRLTKAYDTYFNGVSKTKEDN</sequence>
<dbReference type="Pfam" id="PF02899">
    <property type="entry name" value="Phage_int_SAM_1"/>
    <property type="match status" value="1"/>
</dbReference>
<dbReference type="InterPro" id="IPR011010">
    <property type="entry name" value="DNA_brk_join_enz"/>
</dbReference>
<dbReference type="PROSITE" id="PS51900">
    <property type="entry name" value="CB"/>
    <property type="match status" value="1"/>
</dbReference>
<dbReference type="GO" id="GO:0003677">
    <property type="term" value="F:DNA binding"/>
    <property type="evidence" value="ECO:0007669"/>
    <property type="project" value="UniProtKB-UniRule"/>
</dbReference>
<accession>A0A380LK29</accession>
<evidence type="ECO:0000313" key="8">
    <source>
        <dbReference type="Proteomes" id="UP000255523"/>
    </source>
</evidence>
<dbReference type="Proteomes" id="UP000255523">
    <property type="component" value="Unassembled WGS sequence"/>
</dbReference>
<dbReference type="InterPro" id="IPR050090">
    <property type="entry name" value="Tyrosine_recombinase_XerCD"/>
</dbReference>
<dbReference type="InterPro" id="IPR013762">
    <property type="entry name" value="Integrase-like_cat_sf"/>
</dbReference>
<keyword evidence="3" id="KW-0233">DNA recombination</keyword>
<evidence type="ECO:0000259" key="5">
    <source>
        <dbReference type="PROSITE" id="PS51898"/>
    </source>
</evidence>
<dbReference type="PANTHER" id="PTHR30349:SF81">
    <property type="entry name" value="TYROSINE RECOMBINASE XERC"/>
    <property type="match status" value="1"/>
</dbReference>
<keyword evidence="2 4" id="KW-0238">DNA-binding</keyword>
<dbReference type="InterPro" id="IPR010998">
    <property type="entry name" value="Integrase_recombinase_N"/>
</dbReference>
<dbReference type="Gene3D" id="1.10.443.10">
    <property type="entry name" value="Intergrase catalytic core"/>
    <property type="match status" value="1"/>
</dbReference>
<gene>
    <name evidence="7" type="primary">xerD_1</name>
    <name evidence="7" type="ORF">NCTC11087_00560</name>
</gene>
<name>A0A380LK29_9FIRM</name>
<dbReference type="Pfam" id="PF00589">
    <property type="entry name" value="Phage_integrase"/>
    <property type="match status" value="1"/>
</dbReference>
<evidence type="ECO:0000259" key="6">
    <source>
        <dbReference type="PROSITE" id="PS51900"/>
    </source>
</evidence>
<evidence type="ECO:0000256" key="3">
    <source>
        <dbReference type="ARBA" id="ARBA00023172"/>
    </source>
</evidence>
<dbReference type="OrthoDB" id="283809at2"/>
<protein>
    <submittedName>
        <fullName evidence="7">Tyrosine recombinase</fullName>
    </submittedName>
</protein>
<feature type="domain" description="Core-binding (CB)" evidence="6">
    <location>
        <begin position="1"/>
        <end position="86"/>
    </location>
</feature>
<organism evidence="7 8">
    <name type="scientific">Faecalicoccus pleomorphus</name>
    <dbReference type="NCBI Taxonomy" id="1323"/>
    <lineage>
        <taxon>Bacteria</taxon>
        <taxon>Bacillati</taxon>
        <taxon>Bacillota</taxon>
        <taxon>Erysipelotrichia</taxon>
        <taxon>Erysipelotrichales</taxon>
        <taxon>Erysipelotrichaceae</taxon>
        <taxon>Faecalicoccus</taxon>
    </lineage>
</organism>
<keyword evidence="8" id="KW-1185">Reference proteome</keyword>
<dbReference type="InterPro" id="IPR044068">
    <property type="entry name" value="CB"/>
</dbReference>
<dbReference type="RefSeq" id="WP_022789068.1">
    <property type="nucleotide sequence ID" value="NZ_UHFX01000003.1"/>
</dbReference>
<dbReference type="GO" id="GO:0006310">
    <property type="term" value="P:DNA recombination"/>
    <property type="evidence" value="ECO:0007669"/>
    <property type="project" value="UniProtKB-KW"/>
</dbReference>
<feature type="domain" description="Tyr recombinase" evidence="5">
    <location>
        <begin position="107"/>
        <end position="288"/>
    </location>
</feature>
<proteinExistence type="predicted"/>
<dbReference type="PROSITE" id="PS51898">
    <property type="entry name" value="TYR_RECOMBINASE"/>
    <property type="match status" value="1"/>
</dbReference>
<evidence type="ECO:0000256" key="2">
    <source>
        <dbReference type="ARBA" id="ARBA00023125"/>
    </source>
</evidence>
<reference evidence="7 8" key="1">
    <citation type="submission" date="2018-06" db="EMBL/GenBank/DDBJ databases">
        <authorList>
            <consortium name="Pathogen Informatics"/>
            <person name="Doyle S."/>
        </authorList>
    </citation>
    <scope>NUCLEOTIDE SEQUENCE [LARGE SCALE GENOMIC DNA]</scope>
    <source>
        <strain evidence="7 8">NCTC11087</strain>
    </source>
</reference>
<evidence type="ECO:0000313" key="7">
    <source>
        <dbReference type="EMBL" id="SUO03691.1"/>
    </source>
</evidence>
<dbReference type="PANTHER" id="PTHR30349">
    <property type="entry name" value="PHAGE INTEGRASE-RELATED"/>
    <property type="match status" value="1"/>
</dbReference>